<dbReference type="Gramene" id="ERN09537">
    <property type="protein sequence ID" value="ERN09537"/>
    <property type="gene ID" value="AMTR_s00029p00143960"/>
</dbReference>
<proteinExistence type="predicted"/>
<dbReference type="AlphaFoldDB" id="W1PHR1"/>
<evidence type="ECO:0000313" key="3">
    <source>
        <dbReference type="Proteomes" id="UP000017836"/>
    </source>
</evidence>
<protein>
    <submittedName>
        <fullName evidence="2">Uncharacterized protein</fullName>
    </submittedName>
</protein>
<accession>W1PHR1</accession>
<reference evidence="3" key="1">
    <citation type="journal article" date="2013" name="Science">
        <title>The Amborella genome and the evolution of flowering plants.</title>
        <authorList>
            <consortium name="Amborella Genome Project"/>
        </authorList>
    </citation>
    <scope>NUCLEOTIDE SEQUENCE [LARGE SCALE GENOMIC DNA]</scope>
</reference>
<keyword evidence="3" id="KW-1185">Reference proteome</keyword>
<dbReference type="Proteomes" id="UP000017836">
    <property type="component" value="Unassembled WGS sequence"/>
</dbReference>
<feature type="compositionally biased region" description="Low complexity" evidence="1">
    <location>
        <begin position="84"/>
        <end position="96"/>
    </location>
</feature>
<feature type="region of interest" description="Disordered" evidence="1">
    <location>
        <begin position="42"/>
        <end position="64"/>
    </location>
</feature>
<organism evidence="2 3">
    <name type="scientific">Amborella trichopoda</name>
    <dbReference type="NCBI Taxonomy" id="13333"/>
    <lineage>
        <taxon>Eukaryota</taxon>
        <taxon>Viridiplantae</taxon>
        <taxon>Streptophyta</taxon>
        <taxon>Embryophyta</taxon>
        <taxon>Tracheophyta</taxon>
        <taxon>Spermatophyta</taxon>
        <taxon>Magnoliopsida</taxon>
        <taxon>Amborellales</taxon>
        <taxon>Amborellaceae</taxon>
        <taxon>Amborella</taxon>
    </lineage>
</organism>
<dbReference type="HOGENOM" id="CLU_1680285_0_0_1"/>
<gene>
    <name evidence="2" type="ORF">AMTR_s00029p00143960</name>
</gene>
<dbReference type="EMBL" id="KI392980">
    <property type="protein sequence ID" value="ERN09537.1"/>
    <property type="molecule type" value="Genomic_DNA"/>
</dbReference>
<sequence length="157" mass="17787">MVLEEWEALHFSYLVIYTSVKKISHDIDSRAHVACKWLPREQKDEGHKRSGSEEAMARPPKRPQELKKLLKLPERPTVGNGSLRVSGQGVQLGSQGRQHEVRREMAHRALLIAYVLCSKEFVRCRKTRGRGRGIWLIGLKPRGASSFPRVLAGKLGL</sequence>
<feature type="region of interest" description="Disordered" evidence="1">
    <location>
        <begin position="77"/>
        <end position="97"/>
    </location>
</feature>
<evidence type="ECO:0000313" key="2">
    <source>
        <dbReference type="EMBL" id="ERN09537.1"/>
    </source>
</evidence>
<evidence type="ECO:0000256" key="1">
    <source>
        <dbReference type="SAM" id="MobiDB-lite"/>
    </source>
</evidence>
<name>W1PHR1_AMBTC</name>